<feature type="compositionally biased region" description="Basic residues" evidence="1">
    <location>
        <begin position="111"/>
        <end position="123"/>
    </location>
</feature>
<evidence type="ECO:0000256" key="1">
    <source>
        <dbReference type="SAM" id="MobiDB-lite"/>
    </source>
</evidence>
<gene>
    <name evidence="2" type="ORF">CC1G_05688</name>
</gene>
<evidence type="ECO:0008006" key="4">
    <source>
        <dbReference type="Google" id="ProtNLM"/>
    </source>
</evidence>
<proteinExistence type="predicted"/>
<dbReference type="VEuPathDB" id="FungiDB:CC1G_05688"/>
<evidence type="ECO:0000313" key="3">
    <source>
        <dbReference type="Proteomes" id="UP000001861"/>
    </source>
</evidence>
<accession>A8N9W1</accession>
<reference evidence="2 3" key="1">
    <citation type="journal article" date="2010" name="Proc. Natl. Acad. Sci. U.S.A.">
        <title>Insights into evolution of multicellular fungi from the assembled chromosomes of the mushroom Coprinopsis cinerea (Coprinus cinereus).</title>
        <authorList>
            <person name="Stajich J.E."/>
            <person name="Wilke S.K."/>
            <person name="Ahren D."/>
            <person name="Au C.H."/>
            <person name="Birren B.W."/>
            <person name="Borodovsky M."/>
            <person name="Burns C."/>
            <person name="Canback B."/>
            <person name="Casselton L.A."/>
            <person name="Cheng C.K."/>
            <person name="Deng J."/>
            <person name="Dietrich F.S."/>
            <person name="Fargo D.C."/>
            <person name="Farman M.L."/>
            <person name="Gathman A.C."/>
            <person name="Goldberg J."/>
            <person name="Guigo R."/>
            <person name="Hoegger P.J."/>
            <person name="Hooker J.B."/>
            <person name="Huggins A."/>
            <person name="James T.Y."/>
            <person name="Kamada T."/>
            <person name="Kilaru S."/>
            <person name="Kodira C."/>
            <person name="Kues U."/>
            <person name="Kupfer D."/>
            <person name="Kwan H.S."/>
            <person name="Lomsadze A."/>
            <person name="Li W."/>
            <person name="Lilly W.W."/>
            <person name="Ma L.J."/>
            <person name="Mackey A.J."/>
            <person name="Manning G."/>
            <person name="Martin F."/>
            <person name="Muraguchi H."/>
            <person name="Natvig D.O."/>
            <person name="Palmerini H."/>
            <person name="Ramesh M.A."/>
            <person name="Rehmeyer C.J."/>
            <person name="Roe B.A."/>
            <person name="Shenoy N."/>
            <person name="Stanke M."/>
            <person name="Ter-Hovhannisyan V."/>
            <person name="Tunlid A."/>
            <person name="Velagapudi R."/>
            <person name="Vision T.J."/>
            <person name="Zeng Q."/>
            <person name="Zolan M.E."/>
            <person name="Pukkila P.J."/>
        </authorList>
    </citation>
    <scope>NUCLEOTIDE SEQUENCE [LARGE SCALE GENOMIC DNA]</scope>
    <source>
        <strain evidence="3">Okayama-7 / 130 / ATCC MYA-4618 / FGSC 9003</strain>
    </source>
</reference>
<name>A8N9W1_COPC7</name>
<feature type="region of interest" description="Disordered" evidence="1">
    <location>
        <begin position="104"/>
        <end position="138"/>
    </location>
</feature>
<comment type="caution">
    <text evidence="2">The sequence shown here is derived from an EMBL/GenBank/DDBJ whole genome shotgun (WGS) entry which is preliminary data.</text>
</comment>
<dbReference type="KEGG" id="cci:CC1G_05688"/>
<dbReference type="RefSeq" id="XP_001831617.1">
    <property type="nucleotide sequence ID" value="XM_001831565.2"/>
</dbReference>
<evidence type="ECO:0000313" key="2">
    <source>
        <dbReference type="EMBL" id="EAU90150.1"/>
    </source>
</evidence>
<organism evidence="2 3">
    <name type="scientific">Coprinopsis cinerea (strain Okayama-7 / 130 / ATCC MYA-4618 / FGSC 9003)</name>
    <name type="common">Inky cap fungus</name>
    <name type="synonym">Hormographiella aspergillata</name>
    <dbReference type="NCBI Taxonomy" id="240176"/>
    <lineage>
        <taxon>Eukaryota</taxon>
        <taxon>Fungi</taxon>
        <taxon>Dikarya</taxon>
        <taxon>Basidiomycota</taxon>
        <taxon>Agaricomycotina</taxon>
        <taxon>Agaricomycetes</taxon>
        <taxon>Agaricomycetidae</taxon>
        <taxon>Agaricales</taxon>
        <taxon>Agaricineae</taxon>
        <taxon>Psathyrellaceae</taxon>
        <taxon>Coprinopsis</taxon>
    </lineage>
</organism>
<dbReference type="EMBL" id="AACS02000007">
    <property type="protein sequence ID" value="EAU90150.1"/>
    <property type="molecule type" value="Genomic_DNA"/>
</dbReference>
<dbReference type="GeneID" id="6008091"/>
<dbReference type="InParanoid" id="A8N9W1"/>
<protein>
    <recommendedName>
        <fullName evidence="4">C2H2-type domain-containing protein</fullName>
    </recommendedName>
</protein>
<dbReference type="OrthoDB" id="2576496at2759"/>
<sequence length="219" mass="24560">MKHCNSRNHRSSQELLFHLEKAHLDRVSLDCPVAGCHPTRGLKNADLKLHLAEQHSDVLSRSTTGSVPVVKDTVTLRPFKPTPPSPPPFPVERITGLTTVARNKRPAVSLHSRKSKPVPRHPRQLPMAQIDEGSEDEDGGYDFDDLESFNSMRATARLPDQAIVERCMILGRPDSGLDMRLSQPPPMLDADLYPYRDPPRFILFDAFSKRVAAMPDIED</sequence>
<dbReference type="Proteomes" id="UP000001861">
    <property type="component" value="Unassembled WGS sequence"/>
</dbReference>
<dbReference type="OMA" id="CEEISFT"/>
<keyword evidence="3" id="KW-1185">Reference proteome</keyword>
<dbReference type="AlphaFoldDB" id="A8N9W1"/>